<name>A0A6C0J348_9ZZZZ</name>
<dbReference type="AlphaFoldDB" id="A0A6C0J348"/>
<evidence type="ECO:0000313" key="2">
    <source>
        <dbReference type="EMBL" id="QHT98083.1"/>
    </source>
</evidence>
<evidence type="ECO:0000256" key="1">
    <source>
        <dbReference type="SAM" id="MobiDB-lite"/>
    </source>
</evidence>
<organism evidence="2">
    <name type="scientific">viral metagenome</name>
    <dbReference type="NCBI Taxonomy" id="1070528"/>
    <lineage>
        <taxon>unclassified sequences</taxon>
        <taxon>metagenomes</taxon>
        <taxon>organismal metagenomes</taxon>
    </lineage>
</organism>
<feature type="compositionally biased region" description="Acidic residues" evidence="1">
    <location>
        <begin position="1010"/>
        <end position="1024"/>
    </location>
</feature>
<reference evidence="2" key="1">
    <citation type="journal article" date="2020" name="Nature">
        <title>Giant virus diversity and host interactions through global metagenomics.</title>
        <authorList>
            <person name="Schulz F."/>
            <person name="Roux S."/>
            <person name="Paez-Espino D."/>
            <person name="Jungbluth S."/>
            <person name="Walsh D.A."/>
            <person name="Denef V.J."/>
            <person name="McMahon K.D."/>
            <person name="Konstantinidis K.T."/>
            <person name="Eloe-Fadrosh E.A."/>
            <person name="Kyrpides N.C."/>
            <person name="Woyke T."/>
        </authorList>
    </citation>
    <scope>NUCLEOTIDE SEQUENCE</scope>
    <source>
        <strain evidence="2">GVMAG-M-3300025626-8</strain>
    </source>
</reference>
<feature type="compositionally biased region" description="Acidic residues" evidence="1">
    <location>
        <begin position="905"/>
        <end position="914"/>
    </location>
</feature>
<feature type="compositionally biased region" description="Acidic residues" evidence="1">
    <location>
        <begin position="1068"/>
        <end position="1082"/>
    </location>
</feature>
<dbReference type="EMBL" id="MN740287">
    <property type="protein sequence ID" value="QHT98083.1"/>
    <property type="molecule type" value="Genomic_DNA"/>
</dbReference>
<proteinExistence type="predicted"/>
<protein>
    <submittedName>
        <fullName evidence="2">Uncharacterized protein</fullName>
    </submittedName>
</protein>
<accession>A0A6C0J348</accession>
<feature type="region of interest" description="Disordered" evidence="1">
    <location>
        <begin position="890"/>
        <end position="928"/>
    </location>
</feature>
<feature type="compositionally biased region" description="Basic and acidic residues" evidence="1">
    <location>
        <begin position="915"/>
        <end position="924"/>
    </location>
</feature>
<sequence>MKGYILLTDGCTAVKASHGKTLMSKELRIQLVYSQPGSEEVRKLTVWYWPKMKQPRAALIITWADPPCPFDTSHNWSAVNGESLFNGGFSQYAILTEAADVNLFKPSKWMSECPSRAVHPSDVGGGVREIEEDDDDDLSFMVDNNETYIVIKKPMKDGEYMEVKKKIMTCVFSNFEGMYRIVSDRAMSESVYEFYIIIKVNPKGKYHTKTILDATEIDDNELSNYKLVKFPISLRQSDTKTITHLSEKMGSFWPPLGNVFTRHFNLMYFRDLLASKTQHFLANKKILRAIDNFGFQYGTTHSLSAGLFCFANCVIDAATGRIITHKEAGYKLMHEIFAESQLSPNFYPWICPVEDNLIRLRFLRTLIHLAKKFTGVNFQAFMVTLSSYFCAPKFEFIQRQMFGVFIKVLTSSEGSTGKTEMIKMLNALFGMNTKAMCASATDAGLYEILGKIFSCIPICVDDLKTGGEKGNKLDETIKSLYDAMVRVVYKKMRNSRCQLMVTTNTVFCPNDQPVQSRLLLQTIRKISSFDTSLLSHWRKMQSIASMLCVDILGFPINKIYVQDCIDYMTCILANKCIGTRSSQNWGLALYYRILVQRLVPCETSEWDDLFRYMAREICRITIEYSSDSGIIDKFSSCFRHMVIRNNGMDPEGTCFGLHNLRLLSDDEKERLDLDVSLGYYAFDLDHIVDIMSRRLLMKKDEFNLKGIRLMFKGQLKSEGVREGFVKFYKKTLMLQHQKNSERQATEDDFEIMHEENKHEIYCFIVPRMILDLTANGEDELIDFRNITIGWGRNFYQEIINDTWKGFDDLRKHPLYQIADEEGLWQADNWSDPEYEKRQFMMIDNMANLYRPEGTIAWPREDPKVDWTDDFYSGHSSVTQDAAINRMNFEKAQQEAASARANALDKEDDDEEDEDGHSQFEKDSLFEDDLGDRDADPWKAWVASEHGTADDPKQCPACKITYSTVIRPERLLCGTCYSAEYKTFQEALKDVDGELEGEGSKRQKLGAEAALGDEDEEDEDYEDYAMEGVGGYEDLDEEDEDEDEDEDEEDEGAHDFVVEDGGAQQHEEDAGEETEEEDDEDEE</sequence>
<feature type="compositionally biased region" description="Acidic residues" evidence="1">
    <location>
        <begin position="1032"/>
        <end position="1051"/>
    </location>
</feature>
<feature type="region of interest" description="Disordered" evidence="1">
    <location>
        <begin position="994"/>
        <end position="1082"/>
    </location>
</feature>